<gene>
    <name evidence="3" type="ORF">Esi_0084_0043</name>
</gene>
<keyword evidence="2" id="KW-0812">Transmembrane</keyword>
<feature type="transmembrane region" description="Helical" evidence="2">
    <location>
        <begin position="97"/>
        <end position="115"/>
    </location>
</feature>
<keyword evidence="4" id="KW-1185">Reference proteome</keyword>
<name>D7G7L1_ECTSI</name>
<evidence type="ECO:0000313" key="4">
    <source>
        <dbReference type="Proteomes" id="UP000002630"/>
    </source>
</evidence>
<accession>D7G7L1</accession>
<dbReference type="OrthoDB" id="10357953at2759"/>
<evidence type="ECO:0000313" key="3">
    <source>
        <dbReference type="EMBL" id="CBJ27750.1"/>
    </source>
</evidence>
<keyword evidence="2" id="KW-0472">Membrane</keyword>
<sequence length="257" mass="27798">MAETVPRRRLLRGPVVLLVSGRLSYSSLELRRVERGILVPAEPPNLRRSFAADRGVAPHLTASRRAGCTRTAHIAFIMKNSRTQVAGITARLQPPEWAIFMVAVIADLVSAAGLLPAERLSLFRGLAVFLLYREWALAFACGFVLPRVVPLIAVCFLKQKWRAFNASAQERLNALVATANECAGLSTNVPQAGMGGNTSAHRESRHTQEGEVSGYDVSSVSGEEVVELSSWAAETTSVGHGNSSSSGARVRQRNPLR</sequence>
<feature type="compositionally biased region" description="Basic and acidic residues" evidence="1">
    <location>
        <begin position="200"/>
        <end position="209"/>
    </location>
</feature>
<dbReference type="Proteomes" id="UP000002630">
    <property type="component" value="Linkage Group LG21"/>
</dbReference>
<dbReference type="InParanoid" id="D7G7L1"/>
<dbReference type="EMBL" id="FN649746">
    <property type="protein sequence ID" value="CBJ27750.1"/>
    <property type="molecule type" value="Genomic_DNA"/>
</dbReference>
<feature type="region of interest" description="Disordered" evidence="1">
    <location>
        <begin position="234"/>
        <end position="257"/>
    </location>
</feature>
<protein>
    <submittedName>
        <fullName evidence="3">Uncharacterized protein</fullName>
    </submittedName>
</protein>
<reference evidence="3 4" key="1">
    <citation type="journal article" date="2010" name="Nature">
        <title>The Ectocarpus genome and the independent evolution of multicellularity in brown algae.</title>
        <authorList>
            <person name="Cock J.M."/>
            <person name="Sterck L."/>
            <person name="Rouze P."/>
            <person name="Scornet D."/>
            <person name="Allen A.E."/>
            <person name="Amoutzias G."/>
            <person name="Anthouard V."/>
            <person name="Artiguenave F."/>
            <person name="Aury J.M."/>
            <person name="Badger J.H."/>
            <person name="Beszteri B."/>
            <person name="Billiau K."/>
            <person name="Bonnet E."/>
            <person name="Bothwell J.H."/>
            <person name="Bowler C."/>
            <person name="Boyen C."/>
            <person name="Brownlee C."/>
            <person name="Carrano C.J."/>
            <person name="Charrier B."/>
            <person name="Cho G.Y."/>
            <person name="Coelho S.M."/>
            <person name="Collen J."/>
            <person name="Corre E."/>
            <person name="Da Silva C."/>
            <person name="Delage L."/>
            <person name="Delaroque N."/>
            <person name="Dittami S.M."/>
            <person name="Doulbeau S."/>
            <person name="Elias M."/>
            <person name="Farnham G."/>
            <person name="Gachon C.M."/>
            <person name="Gschloessl B."/>
            <person name="Heesch S."/>
            <person name="Jabbari K."/>
            <person name="Jubin C."/>
            <person name="Kawai H."/>
            <person name="Kimura K."/>
            <person name="Kloareg B."/>
            <person name="Kupper F.C."/>
            <person name="Lang D."/>
            <person name="Le Bail A."/>
            <person name="Leblanc C."/>
            <person name="Lerouge P."/>
            <person name="Lohr M."/>
            <person name="Lopez P.J."/>
            <person name="Martens C."/>
            <person name="Maumus F."/>
            <person name="Michel G."/>
            <person name="Miranda-Saavedra D."/>
            <person name="Morales J."/>
            <person name="Moreau H."/>
            <person name="Motomura T."/>
            <person name="Nagasato C."/>
            <person name="Napoli C.A."/>
            <person name="Nelson D.R."/>
            <person name="Nyvall-Collen P."/>
            <person name="Peters A.F."/>
            <person name="Pommier C."/>
            <person name="Potin P."/>
            <person name="Poulain J."/>
            <person name="Quesneville H."/>
            <person name="Read B."/>
            <person name="Rensing S.A."/>
            <person name="Ritter A."/>
            <person name="Rousvoal S."/>
            <person name="Samanta M."/>
            <person name="Samson G."/>
            <person name="Schroeder D.C."/>
            <person name="Segurens B."/>
            <person name="Strittmatter M."/>
            <person name="Tonon T."/>
            <person name="Tregear J.W."/>
            <person name="Valentin K."/>
            <person name="von Dassow P."/>
            <person name="Yamagishi T."/>
            <person name="Van de Peer Y."/>
            <person name="Wincker P."/>
        </authorList>
    </citation>
    <scope>NUCLEOTIDE SEQUENCE [LARGE SCALE GENOMIC DNA]</scope>
    <source>
        <strain evidence="4">Ec32 / CCAP1310/4</strain>
    </source>
</reference>
<dbReference type="EMBL" id="FN649075">
    <property type="protein sequence ID" value="CBJ27750.1"/>
    <property type="molecule type" value="Genomic_DNA"/>
</dbReference>
<organism evidence="3 4">
    <name type="scientific">Ectocarpus siliculosus</name>
    <name type="common">Brown alga</name>
    <name type="synonym">Conferva siliculosa</name>
    <dbReference type="NCBI Taxonomy" id="2880"/>
    <lineage>
        <taxon>Eukaryota</taxon>
        <taxon>Sar</taxon>
        <taxon>Stramenopiles</taxon>
        <taxon>Ochrophyta</taxon>
        <taxon>PX clade</taxon>
        <taxon>Phaeophyceae</taxon>
        <taxon>Ectocarpales</taxon>
        <taxon>Ectocarpaceae</taxon>
        <taxon>Ectocarpus</taxon>
    </lineage>
</organism>
<evidence type="ECO:0000256" key="1">
    <source>
        <dbReference type="SAM" id="MobiDB-lite"/>
    </source>
</evidence>
<proteinExistence type="predicted"/>
<evidence type="ECO:0000256" key="2">
    <source>
        <dbReference type="SAM" id="Phobius"/>
    </source>
</evidence>
<dbReference type="AlphaFoldDB" id="D7G7L1"/>
<feature type="region of interest" description="Disordered" evidence="1">
    <location>
        <begin position="190"/>
        <end position="218"/>
    </location>
</feature>
<feature type="transmembrane region" description="Helical" evidence="2">
    <location>
        <begin position="135"/>
        <end position="157"/>
    </location>
</feature>
<feature type="compositionally biased region" description="Polar residues" evidence="1">
    <location>
        <begin position="234"/>
        <end position="247"/>
    </location>
</feature>
<keyword evidence="2" id="KW-1133">Transmembrane helix</keyword>